<evidence type="ECO:0000313" key="2">
    <source>
        <dbReference type="Proteomes" id="UP000224634"/>
    </source>
</evidence>
<organism evidence="1 2">
    <name type="scientific">Polytolypa hystricis (strain UAMH7299)</name>
    <dbReference type="NCBI Taxonomy" id="1447883"/>
    <lineage>
        <taxon>Eukaryota</taxon>
        <taxon>Fungi</taxon>
        <taxon>Dikarya</taxon>
        <taxon>Ascomycota</taxon>
        <taxon>Pezizomycotina</taxon>
        <taxon>Eurotiomycetes</taxon>
        <taxon>Eurotiomycetidae</taxon>
        <taxon>Onygenales</taxon>
        <taxon>Onygenales incertae sedis</taxon>
        <taxon>Polytolypa</taxon>
    </lineage>
</organism>
<dbReference type="Proteomes" id="UP000224634">
    <property type="component" value="Unassembled WGS sequence"/>
</dbReference>
<proteinExistence type="predicted"/>
<accession>A0A2B7WIL2</accession>
<dbReference type="AlphaFoldDB" id="A0A2B7WIL2"/>
<name>A0A2B7WIL2_POLH7</name>
<comment type="caution">
    <text evidence="1">The sequence shown here is derived from an EMBL/GenBank/DDBJ whole genome shotgun (WGS) entry which is preliminary data.</text>
</comment>
<keyword evidence="2" id="KW-1185">Reference proteome</keyword>
<reference evidence="1 2" key="1">
    <citation type="submission" date="2017-10" db="EMBL/GenBank/DDBJ databases">
        <title>Comparative genomics in systemic dimorphic fungi from Ajellomycetaceae.</title>
        <authorList>
            <person name="Munoz J.F."/>
            <person name="Mcewen J.G."/>
            <person name="Clay O.K."/>
            <person name="Cuomo C.A."/>
        </authorList>
    </citation>
    <scope>NUCLEOTIDE SEQUENCE [LARGE SCALE GENOMIC DNA]</scope>
    <source>
        <strain evidence="1 2">UAMH7299</strain>
    </source>
</reference>
<sequence length="94" mass="10135">MEKKCCKCVKAAHQQLEAAEAAKVDKLAQAEAAKLQYDIQYQDRLAQAAAKKAAHCKAQLAAAEQYKKIKTEAAAHRLAAQQAQEAKKAALAAE</sequence>
<gene>
    <name evidence="1" type="ORF">AJ80_09828</name>
</gene>
<dbReference type="EMBL" id="PDNA01000360">
    <property type="protein sequence ID" value="PGG96466.1"/>
    <property type="molecule type" value="Genomic_DNA"/>
</dbReference>
<protein>
    <submittedName>
        <fullName evidence="1">Uncharacterized protein</fullName>
    </submittedName>
</protein>
<evidence type="ECO:0000313" key="1">
    <source>
        <dbReference type="EMBL" id="PGG96466.1"/>
    </source>
</evidence>